<feature type="non-terminal residue" evidence="7">
    <location>
        <position position="366"/>
    </location>
</feature>
<evidence type="ECO:0000259" key="6">
    <source>
        <dbReference type="Pfam" id="PF00916"/>
    </source>
</evidence>
<dbReference type="EMBL" id="JACDQQ010000913">
    <property type="protein sequence ID" value="MBA0085217.1"/>
    <property type="molecule type" value="Genomic_DNA"/>
</dbReference>
<evidence type="ECO:0000256" key="5">
    <source>
        <dbReference type="SAM" id="Phobius"/>
    </source>
</evidence>
<dbReference type="GO" id="GO:0016020">
    <property type="term" value="C:membrane"/>
    <property type="evidence" value="ECO:0007669"/>
    <property type="project" value="UniProtKB-SubCell"/>
</dbReference>
<evidence type="ECO:0000256" key="4">
    <source>
        <dbReference type="ARBA" id="ARBA00023136"/>
    </source>
</evidence>
<reference evidence="7" key="1">
    <citation type="submission" date="2020-06" db="EMBL/GenBank/DDBJ databases">
        <title>Legume-microbial interactions unlock mineral nutrients during tropical forest succession.</title>
        <authorList>
            <person name="Epihov D.Z."/>
        </authorList>
    </citation>
    <scope>NUCLEOTIDE SEQUENCE [LARGE SCALE GENOMIC DNA]</scope>
    <source>
        <strain evidence="7">Pan2503</strain>
    </source>
</reference>
<feature type="transmembrane region" description="Helical" evidence="5">
    <location>
        <begin position="96"/>
        <end position="117"/>
    </location>
</feature>
<feature type="transmembrane region" description="Helical" evidence="5">
    <location>
        <begin position="347"/>
        <end position="365"/>
    </location>
</feature>
<evidence type="ECO:0000256" key="2">
    <source>
        <dbReference type="ARBA" id="ARBA00022692"/>
    </source>
</evidence>
<keyword evidence="4 5" id="KW-0472">Membrane</keyword>
<evidence type="ECO:0000256" key="1">
    <source>
        <dbReference type="ARBA" id="ARBA00004141"/>
    </source>
</evidence>
<dbReference type="Proteomes" id="UP000567293">
    <property type="component" value="Unassembled WGS sequence"/>
</dbReference>
<feature type="transmembrane region" description="Helical" evidence="5">
    <location>
        <begin position="25"/>
        <end position="42"/>
    </location>
</feature>
<feature type="transmembrane region" description="Helical" evidence="5">
    <location>
        <begin position="129"/>
        <end position="147"/>
    </location>
</feature>
<feature type="transmembrane region" description="Helical" evidence="5">
    <location>
        <begin position="313"/>
        <end position="335"/>
    </location>
</feature>
<gene>
    <name evidence="7" type="ORF">HRJ53_09485</name>
</gene>
<proteinExistence type="predicted"/>
<feature type="transmembrane region" description="Helical" evidence="5">
    <location>
        <begin position="270"/>
        <end position="292"/>
    </location>
</feature>
<dbReference type="AlphaFoldDB" id="A0A7V8SX08"/>
<feature type="domain" description="SLC26A/SulP transporter" evidence="6">
    <location>
        <begin position="19"/>
        <end position="365"/>
    </location>
</feature>
<keyword evidence="2 5" id="KW-0812">Transmembrane</keyword>
<accession>A0A7V8SX08</accession>
<comment type="subcellular location">
    <subcellularLocation>
        <location evidence="1">Membrane</location>
        <topology evidence="1">Multi-pass membrane protein</topology>
    </subcellularLocation>
</comment>
<feature type="transmembrane region" description="Helical" evidence="5">
    <location>
        <begin position="208"/>
        <end position="233"/>
    </location>
</feature>
<organism evidence="7 8">
    <name type="scientific">Candidatus Acidiferrum panamense</name>
    <dbReference type="NCBI Taxonomy" id="2741543"/>
    <lineage>
        <taxon>Bacteria</taxon>
        <taxon>Pseudomonadati</taxon>
        <taxon>Acidobacteriota</taxon>
        <taxon>Terriglobia</taxon>
        <taxon>Candidatus Acidiferrales</taxon>
        <taxon>Candidatus Acidiferrum</taxon>
    </lineage>
</organism>
<evidence type="ECO:0000313" key="7">
    <source>
        <dbReference type="EMBL" id="MBA0085217.1"/>
    </source>
</evidence>
<dbReference type="PANTHER" id="PTHR11814">
    <property type="entry name" value="SULFATE TRANSPORTER"/>
    <property type="match status" value="1"/>
</dbReference>
<sequence>MSIEKPIAGALDVTSGNFLKHDGPAGMVTFLVALPLCLGIALGSAAPMFAGVIAGIVGGMVVSLLSGSQVSVSGPAAGLAIIVLGAIQEIGSFQGFLVAVVLSGLLQLVFGVMRLGVIAEYVPNSVIKGMLAGIGILIILKQIPHALGRDNDYMGDFRFLEVGGNTALSDIAAAVASTSKGALIISAVSLGLLMLWDKAAKKSRLFQFLPGPLAVVILGIGLNQAFGVIAPALKLVTGDHLVNLPVAGSVADFFRQFTLPDFSVITRRSVWVASGAIAVVGSLETLLSLEAADRLDPYKRISSSNRELRAQGVGNVLSGLIGGLPITSVVVRTAASVEAGARTRMSAFIHGVLLLASVILLPRVLR</sequence>
<dbReference type="Pfam" id="PF00916">
    <property type="entry name" value="Sulfate_transp"/>
    <property type="match status" value="1"/>
</dbReference>
<dbReference type="GO" id="GO:0055085">
    <property type="term" value="P:transmembrane transport"/>
    <property type="evidence" value="ECO:0007669"/>
    <property type="project" value="InterPro"/>
</dbReference>
<feature type="transmembrane region" description="Helical" evidence="5">
    <location>
        <begin position="167"/>
        <end position="196"/>
    </location>
</feature>
<feature type="transmembrane region" description="Helical" evidence="5">
    <location>
        <begin position="72"/>
        <end position="90"/>
    </location>
</feature>
<dbReference type="InterPro" id="IPR011547">
    <property type="entry name" value="SLC26A/SulP_dom"/>
</dbReference>
<keyword evidence="3 5" id="KW-1133">Transmembrane helix</keyword>
<evidence type="ECO:0000256" key="3">
    <source>
        <dbReference type="ARBA" id="ARBA00022989"/>
    </source>
</evidence>
<comment type="caution">
    <text evidence="7">The sequence shown here is derived from an EMBL/GenBank/DDBJ whole genome shotgun (WGS) entry which is preliminary data.</text>
</comment>
<evidence type="ECO:0000313" key="8">
    <source>
        <dbReference type="Proteomes" id="UP000567293"/>
    </source>
</evidence>
<name>A0A7V8SX08_9BACT</name>
<dbReference type="InterPro" id="IPR001902">
    <property type="entry name" value="SLC26A/SulP_fam"/>
</dbReference>
<protein>
    <submittedName>
        <fullName evidence="7">SulP family inorganic anion transporter</fullName>
    </submittedName>
</protein>
<keyword evidence="8" id="KW-1185">Reference proteome</keyword>